<name>A0A7E6CPN0_9CHIR</name>
<dbReference type="InterPro" id="IPR050169">
    <property type="entry name" value="Krueppel_C2H2_ZnF"/>
</dbReference>
<dbReference type="SMART" id="SM00349">
    <property type="entry name" value="KRAB"/>
    <property type="match status" value="1"/>
</dbReference>
<organism evidence="3 4">
    <name type="scientific">Phyllostomus discolor</name>
    <name type="common">pale spear-nosed bat</name>
    <dbReference type="NCBI Taxonomy" id="89673"/>
    <lineage>
        <taxon>Eukaryota</taxon>
        <taxon>Metazoa</taxon>
        <taxon>Chordata</taxon>
        <taxon>Craniata</taxon>
        <taxon>Vertebrata</taxon>
        <taxon>Euteleostomi</taxon>
        <taxon>Mammalia</taxon>
        <taxon>Eutheria</taxon>
        <taxon>Laurasiatheria</taxon>
        <taxon>Chiroptera</taxon>
        <taxon>Yangochiroptera</taxon>
        <taxon>Phyllostomidae</taxon>
        <taxon>Phyllostominae</taxon>
        <taxon>Phyllostomus</taxon>
    </lineage>
</organism>
<evidence type="ECO:0000313" key="4">
    <source>
        <dbReference type="RefSeq" id="XP_035868923.1"/>
    </source>
</evidence>
<dbReference type="AlphaFoldDB" id="A0A7E6CPN0"/>
<feature type="compositionally biased region" description="Low complexity" evidence="1">
    <location>
        <begin position="145"/>
        <end position="156"/>
    </location>
</feature>
<evidence type="ECO:0000259" key="2">
    <source>
        <dbReference type="PROSITE" id="PS50805"/>
    </source>
</evidence>
<dbReference type="Pfam" id="PF01352">
    <property type="entry name" value="KRAB"/>
    <property type="match status" value="1"/>
</dbReference>
<dbReference type="RefSeq" id="XP_035868923.1">
    <property type="nucleotide sequence ID" value="XM_036013030.1"/>
</dbReference>
<gene>
    <name evidence="4" type="primary">LOC114511180</name>
</gene>
<evidence type="ECO:0000256" key="1">
    <source>
        <dbReference type="SAM" id="MobiDB-lite"/>
    </source>
</evidence>
<reference evidence="4" key="1">
    <citation type="submission" date="2025-08" db="UniProtKB">
        <authorList>
            <consortium name="RefSeq"/>
        </authorList>
    </citation>
    <scope>IDENTIFICATION</scope>
    <source>
        <tissue evidence="4">Muscle</tissue>
    </source>
</reference>
<accession>A0A7E6CPN0</accession>
<dbReference type="Proteomes" id="UP000504628">
    <property type="component" value="Chromosome 12"/>
</dbReference>
<proteinExistence type="predicted"/>
<feature type="domain" description="KRAB" evidence="2">
    <location>
        <begin position="165"/>
        <end position="236"/>
    </location>
</feature>
<dbReference type="PROSITE" id="PS50805">
    <property type="entry name" value="KRAB"/>
    <property type="match status" value="1"/>
</dbReference>
<dbReference type="GeneID" id="114511180"/>
<feature type="region of interest" description="Disordered" evidence="1">
    <location>
        <begin position="134"/>
        <end position="156"/>
    </location>
</feature>
<dbReference type="InterPro" id="IPR001909">
    <property type="entry name" value="KRAB"/>
</dbReference>
<sequence>MGTWHFPVPLAVALGHFYCREVGGPLNTTLESQHTKQGTRQVYPMVEGGVIKVISVKTQLLGRDFRRPPLSGLWLQPEFTQLRAHKVQLVPWMLVEMPGRGRRQSCGPQRSSERKKVDDIARVTRARAETAVAMTDTVASPSPTSQSRAQSALAASPRRPAEVGMTFADIALYFSREEWRLLNEAQRRLYLDVMLENFELVSSLGNAFTVPVVWTRLCISLYPLFSRGYSLLIRGL</sequence>
<dbReference type="InterPro" id="IPR036051">
    <property type="entry name" value="KRAB_dom_sf"/>
</dbReference>
<dbReference type="SUPFAM" id="SSF109640">
    <property type="entry name" value="KRAB domain (Kruppel-associated box)"/>
    <property type="match status" value="1"/>
</dbReference>
<keyword evidence="3" id="KW-1185">Reference proteome</keyword>
<dbReference type="PANTHER" id="PTHR23232">
    <property type="entry name" value="KRAB DOMAIN C2H2 ZINC FINGER"/>
    <property type="match status" value="1"/>
</dbReference>
<dbReference type="PANTHER" id="PTHR23232:SF159">
    <property type="entry name" value="KRAB DOMAIN-CONTAINING PROTEIN"/>
    <property type="match status" value="1"/>
</dbReference>
<evidence type="ECO:0000313" key="3">
    <source>
        <dbReference type="Proteomes" id="UP000504628"/>
    </source>
</evidence>
<dbReference type="CDD" id="cd07765">
    <property type="entry name" value="KRAB_A-box"/>
    <property type="match status" value="1"/>
</dbReference>
<protein>
    <submittedName>
        <fullName evidence="4">Zinc finger protein 215-like isoform X3</fullName>
    </submittedName>
</protein>
<dbReference type="Gene3D" id="6.10.140.140">
    <property type="match status" value="1"/>
</dbReference>
<dbReference type="GO" id="GO:0006355">
    <property type="term" value="P:regulation of DNA-templated transcription"/>
    <property type="evidence" value="ECO:0007669"/>
    <property type="project" value="InterPro"/>
</dbReference>